<dbReference type="AlphaFoldDB" id="A0AAJ0DFD7"/>
<feature type="compositionally biased region" description="Low complexity" evidence="3">
    <location>
        <begin position="828"/>
        <end position="840"/>
    </location>
</feature>
<dbReference type="GO" id="GO:0003677">
    <property type="term" value="F:DNA binding"/>
    <property type="evidence" value="ECO:0007669"/>
    <property type="project" value="InterPro"/>
</dbReference>
<dbReference type="Proteomes" id="UP001271007">
    <property type="component" value="Unassembled WGS sequence"/>
</dbReference>
<accession>A0AAJ0DFD7</accession>
<sequence>MQHVIVVGGTWTISPSSCCCVKFRQQEQEARCLKTTPVLYEVQGEEGQACCGRGQPSQCEFVVGEGNDYSPIPQSYEIRKLRVENQKLKEKLAAAGLQVSGDEDEDETSGGSRAAATRQRRFKTHDRFDNLYFGTPGLATIVHELASLHMGGAQSLTHPMPKGKDMYAPEETTYPFPVITKFCDTAQLLELLPEREDLFACLDLFQRRAQACSFPHMPDEVTKREVERFLSDRERNAELFPDMLALIFATLATGLQMGQYDRNGAKWTEKSTEDNREVYVTASMQALRNGSFMSRPTLLGLQTLIMMGPYLTNSGRFLDAWTLFGTTIRLAHSIGVHRHPSLLDPTPSLRESQIRTTLWWWMLHMDQQYSITLGRPLGISGMGDCPQPEISTTNTTMLRLNKFMDEYTILARQVLSSTDMANIQRIDEFTDKLINLWETMPEALQFNESWLQITTQLPEWPLETLSASLYAKVQSLLILLNRQRIERAQAEGSPDMQYNVLGILESNARRLPYRGRPLVVNSSFSILQTLMFFYHRNKAVLICWTMVQQAFNAAMILLLDWWETDNNANEWIINQAYGVFQELNEHGVHKLAELAVKRIFAAMQQIRERQQQRESMSRRVSDFAHPPATMSPDTAPMLDFGGDTVMGSAGMFLLEDTGLQFSSGPQYPTLRPWGWDVMSGDNSAHPSCPSGPPTPNVPSPIIPVSQISAATFPVMSTAHAIGLQPRMGPSRRSTAPVPNYGWPTSDDAMFQAQANFTSINATNPMPPPQQQQQQEWMQQLQHPPYQQLQYQPQPQQSYHSHPQPAIPPRTSSRQPHGVPYGLPHVPPQGNQQQQQQQQGQSFSHLRGPRHSHALTPTQHSQAQQASHEASHGQEQSRGAGTGGRPRTHHRLERPGQAGVRRSTQKRSK</sequence>
<dbReference type="PANTHER" id="PTHR31001">
    <property type="entry name" value="UNCHARACTERIZED TRANSCRIPTIONAL REGULATORY PROTEIN"/>
    <property type="match status" value="1"/>
</dbReference>
<evidence type="ECO:0000313" key="5">
    <source>
        <dbReference type="EMBL" id="KAK3053014.1"/>
    </source>
</evidence>
<dbReference type="PANTHER" id="PTHR31001:SF90">
    <property type="entry name" value="CENTROMERE DNA-BINDING PROTEIN COMPLEX CBF3 SUBUNIT B"/>
    <property type="match status" value="1"/>
</dbReference>
<protein>
    <recommendedName>
        <fullName evidence="4">Xylanolytic transcriptional activator regulatory domain-containing protein</fullName>
    </recommendedName>
</protein>
<dbReference type="InterPro" id="IPR050613">
    <property type="entry name" value="Sec_Metabolite_Reg"/>
</dbReference>
<evidence type="ECO:0000259" key="4">
    <source>
        <dbReference type="SMART" id="SM00906"/>
    </source>
</evidence>
<evidence type="ECO:0000256" key="3">
    <source>
        <dbReference type="SAM" id="MobiDB-lite"/>
    </source>
</evidence>
<feature type="region of interest" description="Disordered" evidence="3">
    <location>
        <begin position="759"/>
        <end position="908"/>
    </location>
</feature>
<gene>
    <name evidence="5" type="ORF">LTR09_006078</name>
</gene>
<dbReference type="GO" id="GO:0008270">
    <property type="term" value="F:zinc ion binding"/>
    <property type="evidence" value="ECO:0007669"/>
    <property type="project" value="InterPro"/>
</dbReference>
<keyword evidence="6" id="KW-1185">Reference proteome</keyword>
<comment type="subcellular location">
    <subcellularLocation>
        <location evidence="1">Nucleus</location>
    </subcellularLocation>
</comment>
<dbReference type="InterPro" id="IPR007219">
    <property type="entry name" value="XnlR_reg_dom"/>
</dbReference>
<dbReference type="Pfam" id="PF04082">
    <property type="entry name" value="Fungal_trans"/>
    <property type="match status" value="1"/>
</dbReference>
<evidence type="ECO:0000256" key="2">
    <source>
        <dbReference type="ARBA" id="ARBA00023242"/>
    </source>
</evidence>
<dbReference type="GO" id="GO:0006351">
    <property type="term" value="P:DNA-templated transcription"/>
    <property type="evidence" value="ECO:0007669"/>
    <property type="project" value="InterPro"/>
</dbReference>
<feature type="region of interest" description="Disordered" evidence="3">
    <location>
        <begin position="97"/>
        <end position="119"/>
    </location>
</feature>
<dbReference type="EMBL" id="JAWDJX010000018">
    <property type="protein sequence ID" value="KAK3053014.1"/>
    <property type="molecule type" value="Genomic_DNA"/>
</dbReference>
<proteinExistence type="predicted"/>
<comment type="caution">
    <text evidence="5">The sequence shown here is derived from an EMBL/GenBank/DDBJ whole genome shotgun (WGS) entry which is preliminary data.</text>
</comment>
<evidence type="ECO:0000313" key="6">
    <source>
        <dbReference type="Proteomes" id="UP001271007"/>
    </source>
</evidence>
<reference evidence="5" key="1">
    <citation type="submission" date="2023-04" db="EMBL/GenBank/DDBJ databases">
        <title>Black Yeasts Isolated from many extreme environments.</title>
        <authorList>
            <person name="Coleine C."/>
            <person name="Stajich J.E."/>
            <person name="Selbmann L."/>
        </authorList>
    </citation>
    <scope>NUCLEOTIDE SEQUENCE</scope>
    <source>
        <strain evidence="5">CCFEE 5312</strain>
    </source>
</reference>
<organism evidence="5 6">
    <name type="scientific">Extremus antarcticus</name>
    <dbReference type="NCBI Taxonomy" id="702011"/>
    <lineage>
        <taxon>Eukaryota</taxon>
        <taxon>Fungi</taxon>
        <taxon>Dikarya</taxon>
        <taxon>Ascomycota</taxon>
        <taxon>Pezizomycotina</taxon>
        <taxon>Dothideomycetes</taxon>
        <taxon>Dothideomycetidae</taxon>
        <taxon>Mycosphaerellales</taxon>
        <taxon>Extremaceae</taxon>
        <taxon>Extremus</taxon>
    </lineage>
</organism>
<evidence type="ECO:0000256" key="1">
    <source>
        <dbReference type="ARBA" id="ARBA00004123"/>
    </source>
</evidence>
<feature type="compositionally biased region" description="Low complexity" evidence="3">
    <location>
        <begin position="770"/>
        <end position="803"/>
    </location>
</feature>
<feature type="compositionally biased region" description="Low complexity" evidence="3">
    <location>
        <begin position="858"/>
        <end position="867"/>
    </location>
</feature>
<dbReference type="GO" id="GO:0005634">
    <property type="term" value="C:nucleus"/>
    <property type="evidence" value="ECO:0007669"/>
    <property type="project" value="UniProtKB-SubCell"/>
</dbReference>
<keyword evidence="2" id="KW-0539">Nucleus</keyword>
<name>A0AAJ0DFD7_9PEZI</name>
<feature type="domain" description="Xylanolytic transcriptional activator regulatory" evidence="4">
    <location>
        <begin position="320"/>
        <end position="396"/>
    </location>
</feature>
<dbReference type="SMART" id="SM00906">
    <property type="entry name" value="Fungal_trans"/>
    <property type="match status" value="1"/>
</dbReference>
<dbReference type="CDD" id="cd12148">
    <property type="entry name" value="fungal_TF_MHR"/>
    <property type="match status" value="1"/>
</dbReference>